<reference evidence="3" key="1">
    <citation type="submission" date="2021-08" db="EMBL/GenBank/DDBJ databases">
        <title>WGS assembly of Ceratopteris richardii.</title>
        <authorList>
            <person name="Marchant D.B."/>
            <person name="Chen G."/>
            <person name="Jenkins J."/>
            <person name="Shu S."/>
            <person name="Leebens-Mack J."/>
            <person name="Grimwood J."/>
            <person name="Schmutz J."/>
            <person name="Soltis P."/>
            <person name="Soltis D."/>
            <person name="Chen Z.-H."/>
        </authorList>
    </citation>
    <scope>NUCLEOTIDE SEQUENCE</scope>
    <source>
        <strain evidence="3">Whitten #5841</strain>
        <tissue evidence="3">Leaf</tissue>
    </source>
</reference>
<dbReference type="AlphaFoldDB" id="A0A8T2SQ70"/>
<dbReference type="SUPFAM" id="SSF48452">
    <property type="entry name" value="TPR-like"/>
    <property type="match status" value="1"/>
</dbReference>
<feature type="repeat" description="PPR" evidence="2">
    <location>
        <begin position="91"/>
        <end position="125"/>
    </location>
</feature>
<gene>
    <name evidence="3" type="ORF">KP509_18G000200</name>
</gene>
<dbReference type="GO" id="GO:0003723">
    <property type="term" value="F:RNA binding"/>
    <property type="evidence" value="ECO:0007669"/>
    <property type="project" value="InterPro"/>
</dbReference>
<feature type="repeat" description="PPR" evidence="2">
    <location>
        <begin position="193"/>
        <end position="227"/>
    </location>
</feature>
<accession>A0A8T2SQ70</accession>
<dbReference type="Pfam" id="PF13041">
    <property type="entry name" value="PPR_2"/>
    <property type="match status" value="5"/>
</dbReference>
<evidence type="ECO:0000256" key="2">
    <source>
        <dbReference type="PROSITE-ProRule" id="PRU00708"/>
    </source>
</evidence>
<dbReference type="PROSITE" id="PS51375">
    <property type="entry name" value="PPR"/>
    <property type="match status" value="5"/>
</dbReference>
<evidence type="ECO:0000313" key="3">
    <source>
        <dbReference type="EMBL" id="KAH7364940.1"/>
    </source>
</evidence>
<feature type="repeat" description="PPR" evidence="2">
    <location>
        <begin position="293"/>
        <end position="327"/>
    </location>
</feature>
<evidence type="ECO:0000256" key="1">
    <source>
        <dbReference type="ARBA" id="ARBA00022737"/>
    </source>
</evidence>
<dbReference type="NCBIfam" id="TIGR00756">
    <property type="entry name" value="PPR"/>
    <property type="match status" value="5"/>
</dbReference>
<keyword evidence="4" id="KW-1185">Reference proteome</keyword>
<proteinExistence type="predicted"/>
<dbReference type="InterPro" id="IPR002885">
    <property type="entry name" value="PPR_rpt"/>
</dbReference>
<dbReference type="Proteomes" id="UP000825935">
    <property type="component" value="Chromosome 18"/>
</dbReference>
<organism evidence="3 4">
    <name type="scientific">Ceratopteris richardii</name>
    <name type="common">Triangle waterfern</name>
    <dbReference type="NCBI Taxonomy" id="49495"/>
    <lineage>
        <taxon>Eukaryota</taxon>
        <taxon>Viridiplantae</taxon>
        <taxon>Streptophyta</taxon>
        <taxon>Embryophyta</taxon>
        <taxon>Tracheophyta</taxon>
        <taxon>Polypodiopsida</taxon>
        <taxon>Polypodiidae</taxon>
        <taxon>Polypodiales</taxon>
        <taxon>Pteridineae</taxon>
        <taxon>Pteridaceae</taxon>
        <taxon>Parkerioideae</taxon>
        <taxon>Ceratopteris</taxon>
    </lineage>
</organism>
<dbReference type="Gene3D" id="1.25.40.10">
    <property type="entry name" value="Tetratricopeptide repeat domain"/>
    <property type="match status" value="5"/>
</dbReference>
<name>A0A8T2SQ70_CERRI</name>
<dbReference type="InterPro" id="IPR046960">
    <property type="entry name" value="PPR_At4g14850-like_plant"/>
</dbReference>
<dbReference type="GO" id="GO:0048731">
    <property type="term" value="P:system development"/>
    <property type="evidence" value="ECO:0007669"/>
    <property type="project" value="UniProtKB-ARBA"/>
</dbReference>
<sequence length="642" mass="70615">MFLHLPNGVLFVRAMKVVTSQDHIRRSFIASLKACATSKDIGKGQYTHSQILKKGQLERDPYLGSSLVSMYAEWGWISNAQAMFDCVTVQDVVLWNALIAAHVKQGHGAEALMHYDKLHNTGISLNAVTYICSLKACVSVGAVERGRKIHAEIFSNPLLQDDLVIGNTLVDMYAKFGLLAEAREVFDMLPFQTVISWTALLAGYAKFGYNEEAMHCLQKMKHAGIAPNKITYACILRACGNTDAMESYRLHGEIIRQGFEHDLTVGSALVDMYSKCGQLDKARQVFDQIPSSSVVLWTTLISGYLKHKNCKEALVCFGSMLQYGVTPNAITFLCGLKACGSIGALDKGQEIYIELARTEHFMKQLPIANALIAMYAKCGSPIKAQEVFDNLPLRDVISWTALISGYVQHDHGQEALECFALMEGTSCSPNAATYVCALQACGKLGALVKGQCLHVDVSQKGLETNLFLGSSLVDMYLRCGAVIEAEDVFKKLPVKDEGLWNALIAGYVQNGESKIVFSLFDKMIKEGRQPDFITFMIMLKTCSQAGLVDKFETLFEAMIEIHGVAPSLEHHHCMIDLLCRMGELIEALTIAEKMPFEPNIVACHSLLSACQKLGSTNLGTCVFDHAMKLNKKNAAVLFCPLA</sequence>
<feature type="repeat" description="PPR" evidence="2">
    <location>
        <begin position="395"/>
        <end position="429"/>
    </location>
</feature>
<evidence type="ECO:0000313" key="4">
    <source>
        <dbReference type="Proteomes" id="UP000825935"/>
    </source>
</evidence>
<dbReference type="FunFam" id="1.25.40.10:FF:000158">
    <property type="entry name" value="pentatricopeptide repeat-containing protein At2g33680"/>
    <property type="match status" value="1"/>
</dbReference>
<feature type="repeat" description="PPR" evidence="2">
    <location>
        <begin position="496"/>
        <end position="530"/>
    </location>
</feature>
<dbReference type="OMA" id="MRRETNI"/>
<dbReference type="GO" id="GO:0009451">
    <property type="term" value="P:RNA modification"/>
    <property type="evidence" value="ECO:0007669"/>
    <property type="project" value="InterPro"/>
</dbReference>
<evidence type="ECO:0008006" key="5">
    <source>
        <dbReference type="Google" id="ProtNLM"/>
    </source>
</evidence>
<keyword evidence="1" id="KW-0677">Repeat</keyword>
<dbReference type="FunFam" id="1.25.40.10:FF:000351">
    <property type="entry name" value="Pentatricopeptide repeat-containing protein"/>
    <property type="match status" value="1"/>
</dbReference>
<dbReference type="PANTHER" id="PTHR24015:SF548">
    <property type="entry name" value="OS08G0340900 PROTEIN"/>
    <property type="match status" value="1"/>
</dbReference>
<dbReference type="Pfam" id="PF01535">
    <property type="entry name" value="PPR"/>
    <property type="match status" value="5"/>
</dbReference>
<dbReference type="EMBL" id="CM035423">
    <property type="protein sequence ID" value="KAH7364939.1"/>
    <property type="molecule type" value="Genomic_DNA"/>
</dbReference>
<protein>
    <recommendedName>
        <fullName evidence="5">Pentatricopeptide repeat-containing protein</fullName>
    </recommendedName>
</protein>
<dbReference type="InterPro" id="IPR011990">
    <property type="entry name" value="TPR-like_helical_dom_sf"/>
</dbReference>
<dbReference type="EMBL" id="CM035423">
    <property type="protein sequence ID" value="KAH7364940.1"/>
    <property type="molecule type" value="Genomic_DNA"/>
</dbReference>
<dbReference type="OrthoDB" id="185373at2759"/>
<dbReference type="FunFam" id="1.25.40.10:FF:000381">
    <property type="entry name" value="Pentatricopeptide repeat-containing protein"/>
    <property type="match status" value="2"/>
</dbReference>
<dbReference type="PANTHER" id="PTHR24015">
    <property type="entry name" value="OS07G0578800 PROTEIN-RELATED"/>
    <property type="match status" value="1"/>
</dbReference>
<comment type="caution">
    <text evidence="3">The sequence shown here is derived from an EMBL/GenBank/DDBJ whole genome shotgun (WGS) entry which is preliminary data.</text>
</comment>